<dbReference type="InterPro" id="IPR006977">
    <property type="entry name" value="Yip1_dom"/>
</dbReference>
<keyword evidence="2 5" id="KW-0812">Transmembrane</keyword>
<evidence type="ECO:0000256" key="4">
    <source>
        <dbReference type="ARBA" id="ARBA00023136"/>
    </source>
</evidence>
<dbReference type="Proteomes" id="UP000787625">
    <property type="component" value="Unassembled WGS sequence"/>
</dbReference>
<evidence type="ECO:0000313" key="8">
    <source>
        <dbReference type="Proteomes" id="UP000787625"/>
    </source>
</evidence>
<keyword evidence="3 5" id="KW-1133">Transmembrane helix</keyword>
<sequence>MNYKWLYNRFISLLFKPSSTWREIAKEEGGVDVMGSYFYPLAGLAGTISFLAILITEWVGDDAAHPFVMFREALIGCCVTCVPIIVSFFVSVFMLGKVARALFDFDSKEEAAIYKLVAYSMTVLCVTYTVLAFPVDFKILVWLCQVYTMYLIWEGCGCLFKLDDNKKLVFTVMAFVSMVGVAGVTYLLFNKFM</sequence>
<comment type="caution">
    <text evidence="7">The sequence shown here is derived from an EMBL/GenBank/DDBJ whole genome shotgun (WGS) entry which is preliminary data.</text>
</comment>
<protein>
    <submittedName>
        <fullName evidence="7">DUF1282 family protein</fullName>
    </submittedName>
</protein>
<evidence type="ECO:0000256" key="5">
    <source>
        <dbReference type="SAM" id="Phobius"/>
    </source>
</evidence>
<feature type="transmembrane region" description="Helical" evidence="5">
    <location>
        <begin position="72"/>
        <end position="96"/>
    </location>
</feature>
<dbReference type="GO" id="GO:0016020">
    <property type="term" value="C:membrane"/>
    <property type="evidence" value="ECO:0007669"/>
    <property type="project" value="UniProtKB-SubCell"/>
</dbReference>
<keyword evidence="4 5" id="KW-0472">Membrane</keyword>
<dbReference type="AlphaFoldDB" id="A0A9D2UH75"/>
<proteinExistence type="predicted"/>
<organism evidence="7 8">
    <name type="scientific">Candidatus Avibacteroides avistercoris</name>
    <dbReference type="NCBI Taxonomy" id="2840690"/>
    <lineage>
        <taxon>Bacteria</taxon>
        <taxon>Pseudomonadati</taxon>
        <taxon>Bacteroidota</taxon>
        <taxon>Bacteroidia</taxon>
        <taxon>Bacteroidales</taxon>
        <taxon>Bacteroidaceae</taxon>
        <taxon>Bacteroidaceae incertae sedis</taxon>
        <taxon>Candidatus Avibacteroides</taxon>
    </lineage>
</organism>
<feature type="transmembrane region" description="Helical" evidence="5">
    <location>
        <begin position="116"/>
        <end position="133"/>
    </location>
</feature>
<feature type="transmembrane region" description="Helical" evidence="5">
    <location>
        <begin position="140"/>
        <end position="162"/>
    </location>
</feature>
<dbReference type="Pfam" id="PF04893">
    <property type="entry name" value="Yip1"/>
    <property type="match status" value="1"/>
</dbReference>
<evidence type="ECO:0000259" key="6">
    <source>
        <dbReference type="Pfam" id="PF04893"/>
    </source>
</evidence>
<evidence type="ECO:0000256" key="3">
    <source>
        <dbReference type="ARBA" id="ARBA00022989"/>
    </source>
</evidence>
<feature type="transmembrane region" description="Helical" evidence="5">
    <location>
        <begin position="37"/>
        <end position="60"/>
    </location>
</feature>
<feature type="transmembrane region" description="Helical" evidence="5">
    <location>
        <begin position="168"/>
        <end position="189"/>
    </location>
</feature>
<comment type="subcellular location">
    <subcellularLocation>
        <location evidence="1">Membrane</location>
        <topology evidence="1">Multi-pass membrane protein</topology>
    </subcellularLocation>
</comment>
<feature type="domain" description="Yip1" evidence="6">
    <location>
        <begin position="12"/>
        <end position="183"/>
    </location>
</feature>
<reference evidence="7" key="1">
    <citation type="journal article" date="2021" name="PeerJ">
        <title>Extensive microbial diversity within the chicken gut microbiome revealed by metagenomics and culture.</title>
        <authorList>
            <person name="Gilroy R."/>
            <person name="Ravi A."/>
            <person name="Getino M."/>
            <person name="Pursley I."/>
            <person name="Horton D.L."/>
            <person name="Alikhan N.F."/>
            <person name="Baker D."/>
            <person name="Gharbi K."/>
            <person name="Hall N."/>
            <person name="Watson M."/>
            <person name="Adriaenssens E.M."/>
            <person name="Foster-Nyarko E."/>
            <person name="Jarju S."/>
            <person name="Secka A."/>
            <person name="Antonio M."/>
            <person name="Oren A."/>
            <person name="Chaudhuri R.R."/>
            <person name="La Ragione R."/>
            <person name="Hildebrand F."/>
            <person name="Pallen M.J."/>
        </authorList>
    </citation>
    <scope>NUCLEOTIDE SEQUENCE</scope>
    <source>
        <strain evidence="7">MalCec1-1739</strain>
    </source>
</reference>
<dbReference type="EMBL" id="DWUP01000026">
    <property type="protein sequence ID" value="HJD52393.1"/>
    <property type="molecule type" value="Genomic_DNA"/>
</dbReference>
<evidence type="ECO:0000256" key="2">
    <source>
        <dbReference type="ARBA" id="ARBA00022692"/>
    </source>
</evidence>
<evidence type="ECO:0000313" key="7">
    <source>
        <dbReference type="EMBL" id="HJD52393.1"/>
    </source>
</evidence>
<evidence type="ECO:0000256" key="1">
    <source>
        <dbReference type="ARBA" id="ARBA00004141"/>
    </source>
</evidence>
<gene>
    <name evidence="7" type="ORF">IAA93_01505</name>
</gene>
<accession>A0A9D2UH75</accession>
<reference evidence="7" key="2">
    <citation type="submission" date="2021-04" db="EMBL/GenBank/DDBJ databases">
        <authorList>
            <person name="Gilroy R."/>
        </authorList>
    </citation>
    <scope>NUCLEOTIDE SEQUENCE</scope>
    <source>
        <strain evidence="7">MalCec1-1739</strain>
    </source>
</reference>
<name>A0A9D2UH75_9BACT</name>